<evidence type="ECO:0000256" key="2">
    <source>
        <dbReference type="ARBA" id="ARBA00022448"/>
    </source>
</evidence>
<evidence type="ECO:0000256" key="5">
    <source>
        <dbReference type="ARBA" id="ARBA00022989"/>
    </source>
</evidence>
<dbReference type="SUPFAM" id="SSF161098">
    <property type="entry name" value="MetI-like"/>
    <property type="match status" value="1"/>
</dbReference>
<evidence type="ECO:0000256" key="1">
    <source>
        <dbReference type="ARBA" id="ARBA00004651"/>
    </source>
</evidence>
<dbReference type="Gene3D" id="1.10.3720.10">
    <property type="entry name" value="MetI-like"/>
    <property type="match status" value="1"/>
</dbReference>
<dbReference type="PANTHER" id="PTHR43163:SF9">
    <property type="entry name" value="ABC TRANSPORTER PERMEASE PROTEIN"/>
    <property type="match status" value="1"/>
</dbReference>
<dbReference type="Pfam" id="PF00528">
    <property type="entry name" value="BPD_transp_1"/>
    <property type="match status" value="1"/>
</dbReference>
<keyword evidence="8" id="KW-0732">Signal</keyword>
<evidence type="ECO:0000313" key="10">
    <source>
        <dbReference type="EMBL" id="GKT31239.1"/>
    </source>
</evidence>
<dbReference type="PANTHER" id="PTHR43163">
    <property type="entry name" value="DIPEPTIDE TRANSPORT SYSTEM PERMEASE PROTEIN DPPB-RELATED"/>
    <property type="match status" value="1"/>
</dbReference>
<evidence type="ECO:0000256" key="4">
    <source>
        <dbReference type="ARBA" id="ARBA00022692"/>
    </source>
</evidence>
<keyword evidence="2" id="KW-0813">Transport</keyword>
<proteinExistence type="predicted"/>
<evidence type="ECO:0000313" key="11">
    <source>
        <dbReference type="Proteomes" id="UP001057375"/>
    </source>
</evidence>
<dbReference type="InterPro" id="IPR035906">
    <property type="entry name" value="MetI-like_sf"/>
</dbReference>
<gene>
    <name evidence="10" type="ORF">ADUPG1_005805</name>
</gene>
<organism evidence="10 11">
    <name type="scientific">Aduncisulcus paluster</name>
    <dbReference type="NCBI Taxonomy" id="2918883"/>
    <lineage>
        <taxon>Eukaryota</taxon>
        <taxon>Metamonada</taxon>
        <taxon>Carpediemonas-like organisms</taxon>
        <taxon>Aduncisulcus</taxon>
    </lineage>
</organism>
<feature type="transmembrane region" description="Helical" evidence="7">
    <location>
        <begin position="103"/>
        <end position="124"/>
    </location>
</feature>
<dbReference type="EMBL" id="BQXS01009464">
    <property type="protein sequence ID" value="GKT31239.1"/>
    <property type="molecule type" value="Genomic_DNA"/>
</dbReference>
<evidence type="ECO:0000256" key="6">
    <source>
        <dbReference type="ARBA" id="ARBA00023136"/>
    </source>
</evidence>
<evidence type="ECO:0000259" key="9">
    <source>
        <dbReference type="PROSITE" id="PS50928"/>
    </source>
</evidence>
<feature type="signal peptide" evidence="8">
    <location>
        <begin position="1"/>
        <end position="18"/>
    </location>
</feature>
<evidence type="ECO:0000256" key="7">
    <source>
        <dbReference type="SAM" id="Phobius"/>
    </source>
</evidence>
<keyword evidence="5 7" id="KW-1133">Transmembrane helix</keyword>
<name>A0ABQ5KIG9_9EUKA</name>
<reference evidence="10" key="1">
    <citation type="submission" date="2022-03" db="EMBL/GenBank/DDBJ databases">
        <title>Draft genome sequence of Aduncisulcus paluster, a free-living microaerophilic Fornicata.</title>
        <authorList>
            <person name="Yuyama I."/>
            <person name="Kume K."/>
            <person name="Tamura T."/>
            <person name="Inagaki Y."/>
            <person name="Hashimoto T."/>
        </authorList>
    </citation>
    <scope>NUCLEOTIDE SEQUENCE</scope>
    <source>
        <strain evidence="10">NY0171</strain>
    </source>
</reference>
<protein>
    <submittedName>
        <fullName evidence="10">ABC transporter permease</fullName>
    </submittedName>
</protein>
<comment type="subcellular location">
    <subcellularLocation>
        <location evidence="1">Cell membrane</location>
        <topology evidence="1">Multi-pass membrane protein</topology>
    </subcellularLocation>
</comment>
<comment type="caution">
    <text evidence="10">The sequence shown here is derived from an EMBL/GenBank/DDBJ whole genome shotgun (WGS) entry which is preliminary data.</text>
</comment>
<evidence type="ECO:0000256" key="3">
    <source>
        <dbReference type="ARBA" id="ARBA00022475"/>
    </source>
</evidence>
<evidence type="ECO:0000256" key="8">
    <source>
        <dbReference type="SAM" id="SignalP"/>
    </source>
</evidence>
<feature type="transmembrane region" description="Helical" evidence="7">
    <location>
        <begin position="42"/>
        <end position="60"/>
    </location>
</feature>
<keyword evidence="6 7" id="KW-0472">Membrane</keyword>
<feature type="non-terminal residue" evidence="10">
    <location>
        <position position="1"/>
    </location>
</feature>
<accession>A0ABQ5KIG9</accession>
<sequence>PGFWIGLMLILLFSVKLGWLPSGGAATIGANLSGFDLLIDRARYMVLPALSLSLFYIAIYSRLARAAMLEAQAQDYVRTAAAKGLSPLTITVRHVLRNAFRDFSVLLGILLLSSLLVIIANMTVDLVQAWLDPRIETR</sequence>
<dbReference type="InterPro" id="IPR000515">
    <property type="entry name" value="MetI-like"/>
</dbReference>
<dbReference type="CDD" id="cd06261">
    <property type="entry name" value="TM_PBP2"/>
    <property type="match status" value="1"/>
</dbReference>
<dbReference type="PROSITE" id="PS50928">
    <property type="entry name" value="ABC_TM1"/>
    <property type="match status" value="1"/>
</dbReference>
<feature type="chain" id="PRO_5045709785" evidence="8">
    <location>
        <begin position="19"/>
        <end position="138"/>
    </location>
</feature>
<keyword evidence="11" id="KW-1185">Reference proteome</keyword>
<feature type="domain" description="ABC transmembrane type-1" evidence="9">
    <location>
        <begin position="1"/>
        <end position="138"/>
    </location>
</feature>
<dbReference type="Proteomes" id="UP001057375">
    <property type="component" value="Unassembled WGS sequence"/>
</dbReference>
<keyword evidence="3" id="KW-1003">Cell membrane</keyword>
<keyword evidence="4 7" id="KW-0812">Transmembrane</keyword>